<dbReference type="AlphaFoldDB" id="A0A5J4ZPU9"/>
<evidence type="ECO:0008006" key="7">
    <source>
        <dbReference type="Google" id="ProtNLM"/>
    </source>
</evidence>
<dbReference type="GO" id="GO:0003677">
    <property type="term" value="F:DNA binding"/>
    <property type="evidence" value="ECO:0007669"/>
    <property type="project" value="InterPro"/>
</dbReference>
<accession>A0A5J4ZPU9</accession>
<evidence type="ECO:0000256" key="1">
    <source>
        <dbReference type="ARBA" id="ARBA00023015"/>
    </source>
</evidence>
<keyword evidence="6" id="KW-1185">Reference proteome</keyword>
<dbReference type="EMBL" id="CM018049">
    <property type="protein sequence ID" value="KAA8519081.1"/>
    <property type="molecule type" value="Genomic_DNA"/>
</dbReference>
<keyword evidence="3" id="KW-0539">Nucleus</keyword>
<name>A0A5J4ZPU9_9ASTE</name>
<dbReference type="PANTHER" id="PTHR31499">
    <property type="entry name" value="MYB FAMILY TRANSCRIPTION FACTOR PHL11"/>
    <property type="match status" value="1"/>
</dbReference>
<evidence type="ECO:0000313" key="6">
    <source>
        <dbReference type="Proteomes" id="UP000325577"/>
    </source>
</evidence>
<evidence type="ECO:0000313" key="5">
    <source>
        <dbReference type="EMBL" id="KAA8519081.1"/>
    </source>
</evidence>
<keyword evidence="2" id="KW-0804">Transcription</keyword>
<evidence type="ECO:0000256" key="3">
    <source>
        <dbReference type="ARBA" id="ARBA00023242"/>
    </source>
</evidence>
<proteinExistence type="predicted"/>
<dbReference type="InterPro" id="IPR046955">
    <property type="entry name" value="PHR1-like"/>
</dbReference>
<gene>
    <name evidence="5" type="ORF">F0562_013337</name>
</gene>
<feature type="compositionally biased region" description="Polar residues" evidence="4">
    <location>
        <begin position="134"/>
        <end position="146"/>
    </location>
</feature>
<dbReference type="GO" id="GO:0003700">
    <property type="term" value="F:DNA-binding transcription factor activity"/>
    <property type="evidence" value="ECO:0007669"/>
    <property type="project" value="InterPro"/>
</dbReference>
<dbReference type="NCBIfam" id="TIGR01557">
    <property type="entry name" value="myb_SHAQKYF"/>
    <property type="match status" value="1"/>
</dbReference>
<dbReference type="Proteomes" id="UP000325577">
    <property type="component" value="Linkage Group LG6"/>
</dbReference>
<dbReference type="SUPFAM" id="SSF46689">
    <property type="entry name" value="Homeodomain-like"/>
    <property type="match status" value="1"/>
</dbReference>
<dbReference type="InterPro" id="IPR009057">
    <property type="entry name" value="Homeodomain-like_sf"/>
</dbReference>
<feature type="region of interest" description="Disordered" evidence="4">
    <location>
        <begin position="123"/>
        <end position="165"/>
    </location>
</feature>
<reference evidence="5 6" key="1">
    <citation type="submission" date="2019-09" db="EMBL/GenBank/DDBJ databases">
        <title>A chromosome-level genome assembly of the Chinese tupelo Nyssa sinensis.</title>
        <authorList>
            <person name="Yang X."/>
            <person name="Kang M."/>
            <person name="Yang Y."/>
            <person name="Xiong H."/>
            <person name="Wang M."/>
            <person name="Zhang Z."/>
            <person name="Wang Z."/>
            <person name="Wu H."/>
            <person name="Ma T."/>
            <person name="Liu J."/>
            <person name="Xi Z."/>
        </authorList>
    </citation>
    <scope>NUCLEOTIDE SEQUENCE [LARGE SCALE GENOMIC DNA]</scope>
    <source>
        <strain evidence="5">J267</strain>
        <tissue evidence="5">Leaf</tissue>
    </source>
</reference>
<keyword evidence="1" id="KW-0805">Transcription regulation</keyword>
<sequence>MLAEATPKALMRTMGVKGLTLFHLKSHLQKYRLGKQSGKDLGETPNDVEAEKHLQIRQDAEQRYMAMLERACKMLADQIIGGAVTEIDRQNYRGLGMETPASSSHSPLGLYSLQSAIRVHGPEEVPPRIHPQRTDCSTESCLTSHGSPVGLPLEGSPSGGNKQMQSLDSTASLIWVNQI</sequence>
<protein>
    <recommendedName>
        <fullName evidence="7">MYB-CC type transcription factor LHEQLE-containing domain-containing protein</fullName>
    </recommendedName>
</protein>
<dbReference type="InterPro" id="IPR006447">
    <property type="entry name" value="Myb_dom_plants"/>
</dbReference>
<organism evidence="5 6">
    <name type="scientific">Nyssa sinensis</name>
    <dbReference type="NCBI Taxonomy" id="561372"/>
    <lineage>
        <taxon>Eukaryota</taxon>
        <taxon>Viridiplantae</taxon>
        <taxon>Streptophyta</taxon>
        <taxon>Embryophyta</taxon>
        <taxon>Tracheophyta</taxon>
        <taxon>Spermatophyta</taxon>
        <taxon>Magnoliopsida</taxon>
        <taxon>eudicotyledons</taxon>
        <taxon>Gunneridae</taxon>
        <taxon>Pentapetalae</taxon>
        <taxon>asterids</taxon>
        <taxon>Cornales</taxon>
        <taxon>Nyssaceae</taxon>
        <taxon>Nyssa</taxon>
    </lineage>
</organism>
<dbReference type="PANTHER" id="PTHR31499:SF49">
    <property type="entry name" value="PROTEIN PHOSPHATE STARVATION RESPONSE 1-LIKE ISOFORM X1"/>
    <property type="match status" value="1"/>
</dbReference>
<evidence type="ECO:0000256" key="4">
    <source>
        <dbReference type="SAM" id="MobiDB-lite"/>
    </source>
</evidence>
<dbReference type="OrthoDB" id="551907at2759"/>
<evidence type="ECO:0000256" key="2">
    <source>
        <dbReference type="ARBA" id="ARBA00023163"/>
    </source>
</evidence>
<dbReference type="Gene3D" id="1.10.10.60">
    <property type="entry name" value="Homeodomain-like"/>
    <property type="match status" value="1"/>
</dbReference>